<reference evidence="5" key="1">
    <citation type="submission" date="2020-09" db="EMBL/GenBank/DDBJ databases">
        <title>A novel bacterium of genus Mangrovicoccus, isolated from South China Sea.</title>
        <authorList>
            <person name="Huang H."/>
            <person name="Mo K."/>
            <person name="Hu Y."/>
        </authorList>
    </citation>
    <scope>NUCLEOTIDE SEQUENCE</scope>
    <source>
        <strain evidence="5">HB182678</strain>
    </source>
</reference>
<keyword evidence="2" id="KW-0238">DNA-binding</keyword>
<comment type="caution">
    <text evidence="5">The sequence shown here is derived from an EMBL/GenBank/DDBJ whole genome shotgun (WGS) entry which is preliminary data.</text>
</comment>
<dbReference type="SUPFAM" id="SSF100950">
    <property type="entry name" value="NagB/RpiA/CoA transferase-like"/>
    <property type="match status" value="1"/>
</dbReference>
<dbReference type="InterPro" id="IPR036390">
    <property type="entry name" value="WH_DNA-bd_sf"/>
</dbReference>
<dbReference type="InterPro" id="IPR036388">
    <property type="entry name" value="WH-like_DNA-bd_sf"/>
</dbReference>
<keyword evidence="1" id="KW-0805">Transcription regulation</keyword>
<sequence length="254" mass="27330">MKPKDRRTGIAKLLEQSGEMTVDDLARHFDVSPETMRRDLGQMAEEGMIQKVHGGARALGRTFVEDSFQARMQEEPLAKSVIAEKLCAVIRSGDTVMMDTGSTTVIAAERLAQVPALKVITNSLSVADIFGRHMAQSGTELFLLGGSYAPGNHQTVGPDAIAQLDLYRADHSVSTVTAVAAAEGATNSNVHEAHLARAMIARAQNVIVLAHAAKFGRRAAFRVCGFERMDMLISDRRPEGALAHALDRAGVAVR</sequence>
<organism evidence="5 6">
    <name type="scientific">Mangrovicoccus algicola</name>
    <dbReference type="NCBI Taxonomy" id="2771008"/>
    <lineage>
        <taxon>Bacteria</taxon>
        <taxon>Pseudomonadati</taxon>
        <taxon>Pseudomonadota</taxon>
        <taxon>Alphaproteobacteria</taxon>
        <taxon>Rhodobacterales</taxon>
        <taxon>Paracoccaceae</taxon>
        <taxon>Mangrovicoccus</taxon>
    </lineage>
</organism>
<evidence type="ECO:0000313" key="6">
    <source>
        <dbReference type="Proteomes" id="UP000609121"/>
    </source>
</evidence>
<dbReference type="InterPro" id="IPR018356">
    <property type="entry name" value="Tscrpt_reg_HTH_DeoR_CS"/>
</dbReference>
<protein>
    <submittedName>
        <fullName evidence="5">DeoR/GlpR transcriptional regulator</fullName>
    </submittedName>
</protein>
<feature type="domain" description="HTH deoR-type" evidence="4">
    <location>
        <begin position="3"/>
        <end position="58"/>
    </location>
</feature>
<keyword evidence="3" id="KW-0804">Transcription</keyword>
<dbReference type="InterPro" id="IPR050313">
    <property type="entry name" value="Carb_Metab_HTH_regulators"/>
</dbReference>
<proteinExistence type="predicted"/>
<evidence type="ECO:0000259" key="4">
    <source>
        <dbReference type="PROSITE" id="PS51000"/>
    </source>
</evidence>
<dbReference type="InterPro" id="IPR001034">
    <property type="entry name" value="DeoR_HTH"/>
</dbReference>
<evidence type="ECO:0000256" key="1">
    <source>
        <dbReference type="ARBA" id="ARBA00023015"/>
    </source>
</evidence>
<dbReference type="GO" id="GO:0003700">
    <property type="term" value="F:DNA-binding transcription factor activity"/>
    <property type="evidence" value="ECO:0007669"/>
    <property type="project" value="InterPro"/>
</dbReference>
<dbReference type="PROSITE" id="PS51000">
    <property type="entry name" value="HTH_DEOR_2"/>
    <property type="match status" value="1"/>
</dbReference>
<dbReference type="Gene3D" id="1.10.10.10">
    <property type="entry name" value="Winged helix-like DNA-binding domain superfamily/Winged helix DNA-binding domain"/>
    <property type="match status" value="1"/>
</dbReference>
<dbReference type="PANTHER" id="PTHR30363:SF44">
    <property type="entry name" value="AGA OPERON TRANSCRIPTIONAL REPRESSOR-RELATED"/>
    <property type="match status" value="1"/>
</dbReference>
<dbReference type="PROSITE" id="PS00894">
    <property type="entry name" value="HTH_DEOR_1"/>
    <property type="match status" value="1"/>
</dbReference>
<name>A0A8J7CIP7_9RHOB</name>
<keyword evidence="6" id="KW-1185">Reference proteome</keyword>
<dbReference type="InterPro" id="IPR014036">
    <property type="entry name" value="DeoR-like_C"/>
</dbReference>
<evidence type="ECO:0000256" key="2">
    <source>
        <dbReference type="ARBA" id="ARBA00023125"/>
    </source>
</evidence>
<dbReference type="PRINTS" id="PR00037">
    <property type="entry name" value="HTHLACR"/>
</dbReference>
<evidence type="ECO:0000256" key="3">
    <source>
        <dbReference type="ARBA" id="ARBA00023163"/>
    </source>
</evidence>
<accession>A0A8J7CIP7</accession>
<dbReference type="Gene3D" id="3.40.50.1360">
    <property type="match status" value="1"/>
</dbReference>
<dbReference type="GO" id="GO:0003677">
    <property type="term" value="F:DNA binding"/>
    <property type="evidence" value="ECO:0007669"/>
    <property type="project" value="UniProtKB-KW"/>
</dbReference>
<dbReference type="InterPro" id="IPR037171">
    <property type="entry name" value="NagB/RpiA_transferase-like"/>
</dbReference>
<dbReference type="Pfam" id="PF00455">
    <property type="entry name" value="DeoRC"/>
    <property type="match status" value="1"/>
</dbReference>
<dbReference type="SMART" id="SM01134">
    <property type="entry name" value="DeoRC"/>
    <property type="match status" value="1"/>
</dbReference>
<dbReference type="SUPFAM" id="SSF46785">
    <property type="entry name" value="Winged helix' DNA-binding domain"/>
    <property type="match status" value="1"/>
</dbReference>
<dbReference type="Pfam" id="PF08220">
    <property type="entry name" value="HTH_DeoR"/>
    <property type="match status" value="1"/>
</dbReference>
<dbReference type="EMBL" id="JACVXA010000061">
    <property type="protein sequence ID" value="MBE3639855.1"/>
    <property type="molecule type" value="Genomic_DNA"/>
</dbReference>
<dbReference type="AlphaFoldDB" id="A0A8J7CIP7"/>
<gene>
    <name evidence="5" type="ORF">ICN82_16760</name>
</gene>
<dbReference type="SMART" id="SM00420">
    <property type="entry name" value="HTH_DEOR"/>
    <property type="match status" value="1"/>
</dbReference>
<dbReference type="RefSeq" id="WP_193185019.1">
    <property type="nucleotide sequence ID" value="NZ_JACVXA010000061.1"/>
</dbReference>
<dbReference type="Proteomes" id="UP000609121">
    <property type="component" value="Unassembled WGS sequence"/>
</dbReference>
<dbReference type="PANTHER" id="PTHR30363">
    <property type="entry name" value="HTH-TYPE TRANSCRIPTIONAL REGULATOR SRLR-RELATED"/>
    <property type="match status" value="1"/>
</dbReference>
<evidence type="ECO:0000313" key="5">
    <source>
        <dbReference type="EMBL" id="MBE3639855.1"/>
    </source>
</evidence>